<dbReference type="CDD" id="cd01450">
    <property type="entry name" value="vWFA_subfamily_ECM"/>
    <property type="match status" value="1"/>
</dbReference>
<dbReference type="InterPro" id="IPR000884">
    <property type="entry name" value="TSP1_rpt"/>
</dbReference>
<evidence type="ECO:0000313" key="9">
    <source>
        <dbReference type="Proteomes" id="UP000225706"/>
    </source>
</evidence>
<accession>A0A2B4SY05</accession>
<evidence type="ECO:0000256" key="2">
    <source>
        <dbReference type="ARBA" id="ARBA00022692"/>
    </source>
</evidence>
<feature type="domain" description="VWFA" evidence="7">
    <location>
        <begin position="347"/>
        <end position="528"/>
    </location>
</feature>
<dbReference type="Pfam" id="PF00090">
    <property type="entry name" value="TSP_1"/>
    <property type="match status" value="1"/>
</dbReference>
<dbReference type="PRINTS" id="PR00453">
    <property type="entry name" value="VWFADOMAIN"/>
</dbReference>
<dbReference type="PROSITE" id="PS50092">
    <property type="entry name" value="TSP1"/>
    <property type="match status" value="1"/>
</dbReference>
<sequence length="535" mass="60179">MKELPFSGVDDSFEASVDLEQDAEETTNCDDGPSDFVNQFEYGTSNRDLKLAHLNVCGLRNKIEELRCLQQLCKFEILPITETHLDKKVPDSEILIPGMKVHLTKACNNETLKFVSRSIENMKILLALIVFSLYTLRAQGQNQFATCSRKWSKIGCFRDKINPTRPLPEMLLNDRDRRSKYHQPGYRLHWGKWKESIHSLACRCAEKAKQKGYTVFGLQFYGECWSGLSAELNFNRDGQSDDCIMNLYDPVDCYQNSSQECVGKQKTNYIYRLTDNPGPQSPDVDGGFTEWSSWTECSKTCGGGEKVRERECTNPEPKGNGQPCVGDSEEAEVCNSQECSYCDKKMDVGIIIDSSSSVRRLNFEKVKAFLVQLVDKLDVDPSMTHVGVIHYNHRSFLDWGLNSEIAQNSALLEQALMKLGYKPGGTRTDRAILKATNELMKDSEGMRPGIPHVILVLTDGKTSSRSIPYPKALEKAKKLGIKVIAIGVGRAVDENELTQIAMGKSENVLKVNDFDDLVTKIKSIVKSFCDARKIQ</sequence>
<gene>
    <name evidence="8" type="primary">Matn4</name>
    <name evidence="8" type="ORF">AWC38_SpisGene1349</name>
</gene>
<keyword evidence="3" id="KW-0677">Repeat</keyword>
<dbReference type="InterPro" id="IPR036465">
    <property type="entry name" value="vWFA_dom_sf"/>
</dbReference>
<evidence type="ECO:0000256" key="4">
    <source>
        <dbReference type="ARBA" id="ARBA00022989"/>
    </source>
</evidence>
<dbReference type="OrthoDB" id="6019288at2759"/>
<dbReference type="GO" id="GO:0016020">
    <property type="term" value="C:membrane"/>
    <property type="evidence" value="ECO:0007669"/>
    <property type="project" value="UniProtKB-SubCell"/>
</dbReference>
<dbReference type="STRING" id="50429.A0A2B4SY05"/>
<keyword evidence="2" id="KW-0812">Transmembrane</keyword>
<dbReference type="InterPro" id="IPR050525">
    <property type="entry name" value="ECM_Assembly_Org"/>
</dbReference>
<dbReference type="SUPFAM" id="SSF82895">
    <property type="entry name" value="TSP-1 type 1 repeat"/>
    <property type="match status" value="1"/>
</dbReference>
<reference evidence="9" key="1">
    <citation type="journal article" date="2017" name="bioRxiv">
        <title>Comparative analysis of the genomes of Stylophora pistillata and Acropora digitifera provides evidence for extensive differences between species of corals.</title>
        <authorList>
            <person name="Voolstra C.R."/>
            <person name="Li Y."/>
            <person name="Liew Y.J."/>
            <person name="Baumgarten S."/>
            <person name="Zoccola D."/>
            <person name="Flot J.-F."/>
            <person name="Tambutte S."/>
            <person name="Allemand D."/>
            <person name="Aranda M."/>
        </authorList>
    </citation>
    <scope>NUCLEOTIDE SEQUENCE [LARGE SCALE GENOMIC DNA]</scope>
</reference>
<dbReference type="EMBL" id="LSMT01000009">
    <property type="protein sequence ID" value="PFX33760.1"/>
    <property type="molecule type" value="Genomic_DNA"/>
</dbReference>
<dbReference type="AlphaFoldDB" id="A0A2B4SY05"/>
<evidence type="ECO:0000313" key="8">
    <source>
        <dbReference type="EMBL" id="PFX33760.1"/>
    </source>
</evidence>
<evidence type="ECO:0000256" key="3">
    <source>
        <dbReference type="ARBA" id="ARBA00022737"/>
    </source>
</evidence>
<keyword evidence="9" id="KW-1185">Reference proteome</keyword>
<evidence type="ECO:0000256" key="5">
    <source>
        <dbReference type="ARBA" id="ARBA00023136"/>
    </source>
</evidence>
<dbReference type="InterPro" id="IPR002035">
    <property type="entry name" value="VWF_A"/>
</dbReference>
<organism evidence="8 9">
    <name type="scientific">Stylophora pistillata</name>
    <name type="common">Smooth cauliflower coral</name>
    <dbReference type="NCBI Taxonomy" id="50429"/>
    <lineage>
        <taxon>Eukaryota</taxon>
        <taxon>Metazoa</taxon>
        <taxon>Cnidaria</taxon>
        <taxon>Anthozoa</taxon>
        <taxon>Hexacorallia</taxon>
        <taxon>Scleractinia</taxon>
        <taxon>Astrocoeniina</taxon>
        <taxon>Pocilloporidae</taxon>
        <taxon>Stylophora</taxon>
    </lineage>
</organism>
<evidence type="ECO:0000256" key="1">
    <source>
        <dbReference type="ARBA" id="ARBA00004167"/>
    </source>
</evidence>
<dbReference type="Gene3D" id="2.20.100.10">
    <property type="entry name" value="Thrombospondin type-1 (TSP1) repeat"/>
    <property type="match status" value="1"/>
</dbReference>
<name>A0A2B4SY05_STYPI</name>
<keyword evidence="4" id="KW-1133">Transmembrane helix</keyword>
<dbReference type="SUPFAM" id="SSF53300">
    <property type="entry name" value="vWA-like"/>
    <property type="match status" value="1"/>
</dbReference>
<comment type="caution">
    <text evidence="8">The sequence shown here is derived from an EMBL/GenBank/DDBJ whole genome shotgun (WGS) entry which is preliminary data.</text>
</comment>
<evidence type="ECO:0000259" key="7">
    <source>
        <dbReference type="PROSITE" id="PS50234"/>
    </source>
</evidence>
<dbReference type="PROSITE" id="PS50234">
    <property type="entry name" value="VWFA"/>
    <property type="match status" value="1"/>
</dbReference>
<dbReference type="Proteomes" id="UP000225706">
    <property type="component" value="Unassembled WGS sequence"/>
</dbReference>
<comment type="subcellular location">
    <subcellularLocation>
        <location evidence="1">Membrane</location>
        <topology evidence="1">Single-pass membrane protein</topology>
    </subcellularLocation>
</comment>
<dbReference type="SMART" id="SM00209">
    <property type="entry name" value="TSP1"/>
    <property type="match status" value="1"/>
</dbReference>
<dbReference type="InterPro" id="IPR036383">
    <property type="entry name" value="TSP1_rpt_sf"/>
</dbReference>
<dbReference type="PANTHER" id="PTHR24020">
    <property type="entry name" value="COLLAGEN ALPHA"/>
    <property type="match status" value="1"/>
</dbReference>
<dbReference type="PANTHER" id="PTHR24020:SF20">
    <property type="entry name" value="PH DOMAIN-CONTAINING PROTEIN"/>
    <property type="match status" value="1"/>
</dbReference>
<dbReference type="Pfam" id="PF00092">
    <property type="entry name" value="VWA"/>
    <property type="match status" value="1"/>
</dbReference>
<dbReference type="PRINTS" id="PR01705">
    <property type="entry name" value="TSP1REPEAT"/>
</dbReference>
<evidence type="ECO:0000256" key="6">
    <source>
        <dbReference type="ARBA" id="ARBA00023157"/>
    </source>
</evidence>
<dbReference type="FunFam" id="2.20.100.10:FF:000007">
    <property type="entry name" value="Thrombospondin 1"/>
    <property type="match status" value="1"/>
</dbReference>
<dbReference type="SMART" id="SM00327">
    <property type="entry name" value="VWA"/>
    <property type="match status" value="1"/>
</dbReference>
<keyword evidence="6" id="KW-1015">Disulfide bond</keyword>
<proteinExistence type="predicted"/>
<dbReference type="Gene3D" id="3.40.50.410">
    <property type="entry name" value="von Willebrand factor, type A domain"/>
    <property type="match status" value="1"/>
</dbReference>
<protein>
    <submittedName>
        <fullName evidence="8">Matrilin-4</fullName>
    </submittedName>
</protein>
<keyword evidence="5" id="KW-0472">Membrane</keyword>